<feature type="compositionally biased region" description="Basic and acidic residues" evidence="12">
    <location>
        <begin position="152"/>
        <end position="167"/>
    </location>
</feature>
<dbReference type="OMA" id="LERAICC"/>
<evidence type="ECO:0000259" key="13">
    <source>
        <dbReference type="PROSITE" id="PS50141"/>
    </source>
</evidence>
<dbReference type="RefSeq" id="XP_004997791.1">
    <property type="nucleotide sequence ID" value="XM_004997734.1"/>
</dbReference>
<organism evidence="15">
    <name type="scientific">Salpingoeca rosetta (strain ATCC 50818 / BSB-021)</name>
    <dbReference type="NCBI Taxonomy" id="946362"/>
    <lineage>
        <taxon>Eukaryota</taxon>
        <taxon>Choanoflagellata</taxon>
        <taxon>Craspedida</taxon>
        <taxon>Salpingoecidae</taxon>
        <taxon>Salpingoeca</taxon>
    </lineage>
</organism>
<dbReference type="InParanoid" id="F2TZ11"/>
<gene>
    <name evidence="14" type="ORF">PTSG_01811</name>
</gene>
<sequence>MSSTPVSGGAECASHQQHQHQHQQSWADEVARCALETYKKLPRQGKPKADNEWTVMAAIVLQTAPHTMKTVALATGSKCIGIELLDSSGDIVIDAHAEVLARRAFQWYLTQQIQLALKGQSELLTFVHSVEPSPMDDGDDDGDDGDEDEQGKEEKKEGDGKDEDGKQVDNSGPMSAIKAPLRVKDNCSLHLYVSHAPCGDASIFEVDISTEDAASSRATQDDAVGTATTPTIAAAESATATATNDARGVDAVPCKRAKRDQHRTGAKPVPSATSDPVLPGVQYHTTGTLRTKPGRGPPSHSMSCSDKILRWTYLGLQGALLPAVLAQPVVLSSIVVGEHFDVEALTRALQSRIDGISSCGPFKQTKLRIGAASVSFPDAKGERANICTAQKTHPTTAAAPPAKMIALSAGIVYAAASASADDGAKKGNRANSKPLREVLVKGIKQGASRKKHKPEHFRSAVCKRELAGGAVAAIAHVFDVMRQYQHSGRRRHVPGAGDGGGMNTDSADSSRAGRAGYAARSCGDGTSDVGSDVPYTTDRQSEAGQQQQHSSVSYASLKQHMCPVYSKARHTFQTHVRHWRGNAAANTDNFSVAIPPQLMHVCTVSSNTS</sequence>
<feature type="compositionally biased region" description="Acidic residues" evidence="12">
    <location>
        <begin position="134"/>
        <end position="151"/>
    </location>
</feature>
<dbReference type="eggNOG" id="KOG2777">
    <property type="taxonomic scope" value="Eukaryota"/>
</dbReference>
<proteinExistence type="inferred from homology"/>
<feature type="compositionally biased region" description="Polar residues" evidence="12">
    <location>
        <begin position="542"/>
        <end position="552"/>
    </location>
</feature>
<dbReference type="GO" id="GO:0046872">
    <property type="term" value="F:metal ion binding"/>
    <property type="evidence" value="ECO:0007669"/>
    <property type="project" value="UniProtKB-KW"/>
</dbReference>
<dbReference type="EC" id="3.5.4.34" evidence="8"/>
<evidence type="ECO:0000256" key="4">
    <source>
        <dbReference type="ARBA" id="ARBA00022833"/>
    </source>
</evidence>
<evidence type="ECO:0000256" key="12">
    <source>
        <dbReference type="SAM" id="MobiDB-lite"/>
    </source>
</evidence>
<feature type="region of interest" description="Disordered" evidence="12">
    <location>
        <begin position="489"/>
        <end position="552"/>
    </location>
</feature>
<evidence type="ECO:0000256" key="6">
    <source>
        <dbReference type="ARBA" id="ARBA00037784"/>
    </source>
</evidence>
<protein>
    <recommendedName>
        <fullName evidence="9">tRNA-specific adenosine deaminase 1</fullName>
        <ecNumber evidence="8">3.5.4.34</ecNumber>
    </recommendedName>
    <alternativeName>
        <fullName evidence="10">tRNA-specific adenosine-37 deaminase</fullName>
    </alternativeName>
</protein>
<evidence type="ECO:0000256" key="2">
    <source>
        <dbReference type="ARBA" id="ARBA00022723"/>
    </source>
</evidence>
<dbReference type="Pfam" id="PF02137">
    <property type="entry name" value="A_deamin"/>
    <property type="match status" value="2"/>
</dbReference>
<keyword evidence="4" id="KW-0862">Zinc</keyword>
<evidence type="ECO:0000256" key="3">
    <source>
        <dbReference type="ARBA" id="ARBA00022801"/>
    </source>
</evidence>
<dbReference type="FunCoup" id="F2TZ11">
    <property type="interactions" value="1046"/>
</dbReference>
<evidence type="ECO:0000256" key="8">
    <source>
        <dbReference type="ARBA" id="ARBA00038940"/>
    </source>
</evidence>
<comment type="similarity">
    <text evidence="7">Belongs to the ADAT1 family.</text>
</comment>
<feature type="region of interest" description="Disordered" evidence="12">
    <location>
        <begin position="1"/>
        <end position="25"/>
    </location>
</feature>
<comment type="function">
    <text evidence="6">Specifically deaminates adenosine-37 to inosine in tRNA-Ala.</text>
</comment>
<comment type="catalytic activity">
    <reaction evidence="11">
        <text>adenosine(37) in tRNA(Ala) + H2O + H(+) = inosine(37) in tRNA(Ala) + NH4(+)</text>
        <dbReference type="Rhea" id="RHEA:50968"/>
        <dbReference type="Rhea" id="RHEA-COMP:12855"/>
        <dbReference type="Rhea" id="RHEA-COMP:12856"/>
        <dbReference type="ChEBI" id="CHEBI:15377"/>
        <dbReference type="ChEBI" id="CHEBI:15378"/>
        <dbReference type="ChEBI" id="CHEBI:28938"/>
        <dbReference type="ChEBI" id="CHEBI:74411"/>
        <dbReference type="ChEBI" id="CHEBI:82852"/>
        <dbReference type="EC" id="3.5.4.34"/>
    </reaction>
</comment>
<evidence type="ECO:0000256" key="11">
    <source>
        <dbReference type="ARBA" id="ARBA00047635"/>
    </source>
</evidence>
<evidence type="ECO:0000256" key="7">
    <source>
        <dbReference type="ARBA" id="ARBA00038326"/>
    </source>
</evidence>
<dbReference type="Proteomes" id="UP000007799">
    <property type="component" value="Unassembled WGS sequence"/>
</dbReference>
<dbReference type="PANTHER" id="PTHR46516">
    <property type="entry name" value="TRNA-SPECIFIC ADENOSINE DEAMINASE 1"/>
    <property type="match status" value="1"/>
</dbReference>
<evidence type="ECO:0000313" key="15">
    <source>
        <dbReference type="Proteomes" id="UP000007799"/>
    </source>
</evidence>
<evidence type="ECO:0000256" key="9">
    <source>
        <dbReference type="ARBA" id="ARBA00040502"/>
    </source>
</evidence>
<dbReference type="SMART" id="SM00552">
    <property type="entry name" value="ADEAMc"/>
    <property type="match status" value="1"/>
</dbReference>
<feature type="region of interest" description="Disordered" evidence="12">
    <location>
        <begin position="130"/>
        <end position="176"/>
    </location>
</feature>
<dbReference type="GO" id="GO:0043829">
    <property type="term" value="F:tRNA-specific adenosine-37 deaminase activity"/>
    <property type="evidence" value="ECO:0007669"/>
    <property type="project" value="UniProtKB-EC"/>
</dbReference>
<dbReference type="EMBL" id="GL832957">
    <property type="protein sequence ID" value="EGD78835.1"/>
    <property type="molecule type" value="Genomic_DNA"/>
</dbReference>
<dbReference type="GO" id="GO:0008033">
    <property type="term" value="P:tRNA processing"/>
    <property type="evidence" value="ECO:0007669"/>
    <property type="project" value="UniProtKB-KW"/>
</dbReference>
<keyword evidence="3" id="KW-0378">Hydrolase</keyword>
<keyword evidence="15" id="KW-1185">Reference proteome</keyword>
<accession>F2TZ11</accession>
<dbReference type="KEGG" id="sre:PTSG_01811"/>
<evidence type="ECO:0000256" key="10">
    <source>
        <dbReference type="ARBA" id="ARBA00041760"/>
    </source>
</evidence>
<feature type="compositionally biased region" description="Basic residues" evidence="12">
    <location>
        <begin position="256"/>
        <end position="265"/>
    </location>
</feature>
<reference evidence="14" key="1">
    <citation type="submission" date="2009-08" db="EMBL/GenBank/DDBJ databases">
        <title>Annotation of Salpingoeca rosetta.</title>
        <authorList>
            <consortium name="The Broad Institute Genome Sequencing Platform"/>
            <person name="Russ C."/>
            <person name="Cuomo C."/>
            <person name="Burger G."/>
            <person name="Gray M.W."/>
            <person name="Holland P.W.H."/>
            <person name="King N."/>
            <person name="Lang F.B.F."/>
            <person name="Roger A.J."/>
            <person name="Ruiz-Trillo I."/>
            <person name="Young S.K."/>
            <person name="Zeng Q."/>
            <person name="Gargeya S."/>
            <person name="Alvarado L."/>
            <person name="Berlin A."/>
            <person name="Chapman S.B."/>
            <person name="Chen Z."/>
            <person name="Freedman E."/>
            <person name="Gellesch M."/>
            <person name="Goldberg J."/>
            <person name="Griggs A."/>
            <person name="Gujja S."/>
            <person name="Heilman E."/>
            <person name="Heiman D."/>
            <person name="Howarth C."/>
            <person name="Mehta T."/>
            <person name="Neiman D."/>
            <person name="Pearson M."/>
            <person name="Roberts A."/>
            <person name="Saif S."/>
            <person name="Shea T."/>
            <person name="Shenoy N."/>
            <person name="Sisk P."/>
            <person name="Stolte C."/>
            <person name="Sykes S."/>
            <person name="White J."/>
            <person name="Yandava C."/>
            <person name="Haas B."/>
            <person name="Nusbaum C."/>
            <person name="Birren B."/>
        </authorList>
    </citation>
    <scope>NUCLEOTIDE SEQUENCE [LARGE SCALE GENOMIC DNA]</scope>
    <source>
        <strain evidence="14">ATCC 50818</strain>
    </source>
</reference>
<dbReference type="OrthoDB" id="416253at2759"/>
<feature type="domain" description="A to I editase" evidence="13">
    <location>
        <begin position="72"/>
        <end position="363"/>
    </location>
</feature>
<dbReference type="GO" id="GO:0003723">
    <property type="term" value="F:RNA binding"/>
    <property type="evidence" value="ECO:0007669"/>
    <property type="project" value="InterPro"/>
</dbReference>
<evidence type="ECO:0000313" key="14">
    <source>
        <dbReference type="EMBL" id="EGD78835.1"/>
    </source>
</evidence>
<name>F2TZ11_SALR5</name>
<evidence type="ECO:0000256" key="5">
    <source>
        <dbReference type="ARBA" id="ARBA00037026"/>
    </source>
</evidence>
<evidence type="ECO:0000256" key="1">
    <source>
        <dbReference type="ARBA" id="ARBA00022694"/>
    </source>
</evidence>
<keyword evidence="1" id="KW-0819">tRNA processing</keyword>
<dbReference type="PANTHER" id="PTHR46516:SF1">
    <property type="entry name" value="TRNA-SPECIFIC ADENOSINE DEAMINASE 1"/>
    <property type="match status" value="1"/>
</dbReference>
<feature type="region of interest" description="Disordered" evidence="12">
    <location>
        <begin position="256"/>
        <end position="281"/>
    </location>
</feature>
<dbReference type="STRING" id="946362.F2TZ11"/>
<feature type="compositionally biased region" description="Low complexity" evidence="12">
    <location>
        <begin position="505"/>
        <end position="521"/>
    </location>
</feature>
<dbReference type="PROSITE" id="PS50141">
    <property type="entry name" value="A_DEAMIN_EDITASE"/>
    <property type="match status" value="1"/>
</dbReference>
<keyword evidence="2" id="KW-0479">Metal-binding</keyword>
<dbReference type="InterPro" id="IPR002466">
    <property type="entry name" value="A_deamin"/>
</dbReference>
<dbReference type="AlphaFoldDB" id="F2TZ11"/>
<comment type="cofactor">
    <cofactor evidence="5">
        <name>1D-myo-inositol hexakisphosphate</name>
        <dbReference type="ChEBI" id="CHEBI:58130"/>
    </cofactor>
</comment>
<dbReference type="GeneID" id="16078385"/>